<evidence type="ECO:0000259" key="3">
    <source>
        <dbReference type="PROSITE" id="PS50836"/>
    </source>
</evidence>
<keyword evidence="1 2" id="KW-0732">Signal</keyword>
<dbReference type="Pfam" id="PF18962">
    <property type="entry name" value="Por_Secre_tail"/>
    <property type="match status" value="1"/>
</dbReference>
<feature type="signal peptide" evidence="2">
    <location>
        <begin position="1"/>
        <end position="19"/>
    </location>
</feature>
<dbReference type="CDD" id="cd09631">
    <property type="entry name" value="DOMON_DOH"/>
    <property type="match status" value="1"/>
</dbReference>
<dbReference type="RefSeq" id="WP_281766138.1">
    <property type="nucleotide sequence ID" value="NZ_BRVO01000003.1"/>
</dbReference>
<organism evidence="4 5">
    <name type="scientific">Neptunitalea lumnitzerae</name>
    <dbReference type="NCBI Taxonomy" id="2965509"/>
    <lineage>
        <taxon>Bacteria</taxon>
        <taxon>Pseudomonadati</taxon>
        <taxon>Bacteroidota</taxon>
        <taxon>Flavobacteriia</taxon>
        <taxon>Flavobacteriales</taxon>
        <taxon>Flavobacteriaceae</taxon>
        <taxon>Neptunitalea</taxon>
    </lineage>
</organism>
<dbReference type="InterPro" id="IPR045266">
    <property type="entry name" value="DOH_DOMON"/>
</dbReference>
<proteinExistence type="predicted"/>
<evidence type="ECO:0000313" key="4">
    <source>
        <dbReference type="EMBL" id="GLB50511.1"/>
    </source>
</evidence>
<accession>A0ABQ5MM69</accession>
<comment type="caution">
    <text evidence="4">The sequence shown here is derived from an EMBL/GenBank/DDBJ whole genome shotgun (WGS) entry which is preliminary data.</text>
</comment>
<feature type="chain" id="PRO_5045436617" evidence="2">
    <location>
        <begin position="20"/>
        <end position="257"/>
    </location>
</feature>
<dbReference type="PROSITE" id="PS50836">
    <property type="entry name" value="DOMON"/>
    <property type="match status" value="1"/>
</dbReference>
<gene>
    <name evidence="4" type="ORF">Y10_28790</name>
</gene>
<protein>
    <submittedName>
        <fullName evidence="4">T9SS C-terminal target domain-containing protein</fullName>
    </submittedName>
</protein>
<feature type="domain" description="DOMON" evidence="3">
    <location>
        <begin position="29"/>
        <end position="151"/>
    </location>
</feature>
<dbReference type="InterPro" id="IPR026444">
    <property type="entry name" value="Secre_tail"/>
</dbReference>
<name>A0ABQ5MM69_9FLAO</name>
<evidence type="ECO:0000313" key="5">
    <source>
        <dbReference type="Proteomes" id="UP001143543"/>
    </source>
</evidence>
<evidence type="ECO:0000256" key="1">
    <source>
        <dbReference type="ARBA" id="ARBA00022729"/>
    </source>
</evidence>
<reference evidence="4" key="1">
    <citation type="submission" date="2022-07" db="EMBL/GenBank/DDBJ databases">
        <title>Taxonomy of Novel Oxalotrophic and Methylotrophic Bacteria.</title>
        <authorList>
            <person name="Sahin N."/>
            <person name="Tani A."/>
        </authorList>
    </citation>
    <scope>NUCLEOTIDE SEQUENCE</scope>
    <source>
        <strain evidence="4">Y10</strain>
    </source>
</reference>
<sequence>MKKKLLLTFTLFASLWVGAQTKSTGVVSLGSAVTAKLDMESSTSTATLTITAPSGAWFAVRFGSFNSGQGMSGFSDAGDVVYYNGSTLVDAKMIGQTTPATDSSNDWTVTSNTVASGTRTLVATRSFNTGDSNDYVFDYNSSSIDFAYARGTSSFSISYHGSNRGYSLNATFNLLGVDAFKQDRLQLYPNPVANSLYVKTLEEVTAISIYNIDGKVVLQKMNPVLENGLNVSSLEKGVYFIEAETVNGVLYKKMIKG</sequence>
<dbReference type="NCBIfam" id="TIGR04183">
    <property type="entry name" value="Por_Secre_tail"/>
    <property type="match status" value="1"/>
</dbReference>
<keyword evidence="5" id="KW-1185">Reference proteome</keyword>
<dbReference type="EMBL" id="BRVO01000003">
    <property type="protein sequence ID" value="GLB50511.1"/>
    <property type="molecule type" value="Genomic_DNA"/>
</dbReference>
<dbReference type="InterPro" id="IPR005018">
    <property type="entry name" value="DOMON_domain"/>
</dbReference>
<dbReference type="Proteomes" id="UP001143543">
    <property type="component" value="Unassembled WGS sequence"/>
</dbReference>
<evidence type="ECO:0000256" key="2">
    <source>
        <dbReference type="SAM" id="SignalP"/>
    </source>
</evidence>